<dbReference type="Gene3D" id="2.60.120.40">
    <property type="match status" value="1"/>
</dbReference>
<feature type="region of interest" description="Disordered" evidence="1">
    <location>
        <begin position="1"/>
        <end position="25"/>
    </location>
</feature>
<evidence type="ECO:0000256" key="1">
    <source>
        <dbReference type="SAM" id="MobiDB-lite"/>
    </source>
</evidence>
<sequence>MSYPPQAGTRVHTHVGDPQGGQLDVDNIFSDLVHSHESAGEGGTLPSAALPGLATHEADVDAHHPVDIGARVYNSADQAIPNATWTALTFDSERYDTDTIHSTSSNTSRLTCKTAGKYLIHAQVQWEGNADSTRYVSIKHSSGWHIGREIATGFTATGFIMSVQTVFDLAVDEYVELELWQGSGVSLDAKAEGQITPEFMMQRIED</sequence>
<dbReference type="AlphaFoldDB" id="A0A0F9A7S5"/>
<gene>
    <name evidence="2" type="ORF">LCGC14_2684840</name>
</gene>
<accession>A0A0F9A7S5</accession>
<name>A0A0F9A7S5_9ZZZZ</name>
<protein>
    <submittedName>
        <fullName evidence="2">Uncharacterized protein</fullName>
    </submittedName>
</protein>
<proteinExistence type="predicted"/>
<dbReference type="EMBL" id="LAZR01047429">
    <property type="protein sequence ID" value="KKK94240.1"/>
    <property type="molecule type" value="Genomic_DNA"/>
</dbReference>
<organism evidence="2">
    <name type="scientific">marine sediment metagenome</name>
    <dbReference type="NCBI Taxonomy" id="412755"/>
    <lineage>
        <taxon>unclassified sequences</taxon>
        <taxon>metagenomes</taxon>
        <taxon>ecological metagenomes</taxon>
    </lineage>
</organism>
<evidence type="ECO:0000313" key="2">
    <source>
        <dbReference type="EMBL" id="KKK94240.1"/>
    </source>
</evidence>
<reference evidence="2" key="1">
    <citation type="journal article" date="2015" name="Nature">
        <title>Complex archaea that bridge the gap between prokaryotes and eukaryotes.</title>
        <authorList>
            <person name="Spang A."/>
            <person name="Saw J.H."/>
            <person name="Jorgensen S.L."/>
            <person name="Zaremba-Niedzwiedzka K."/>
            <person name="Martijn J."/>
            <person name="Lind A.E."/>
            <person name="van Eijk R."/>
            <person name="Schleper C."/>
            <person name="Guy L."/>
            <person name="Ettema T.J."/>
        </authorList>
    </citation>
    <scope>NUCLEOTIDE SEQUENCE</scope>
</reference>
<dbReference type="SUPFAM" id="SSF49842">
    <property type="entry name" value="TNF-like"/>
    <property type="match status" value="1"/>
</dbReference>
<dbReference type="InterPro" id="IPR008983">
    <property type="entry name" value="Tumour_necrosis_fac-like_dom"/>
</dbReference>
<comment type="caution">
    <text evidence="2">The sequence shown here is derived from an EMBL/GenBank/DDBJ whole genome shotgun (WGS) entry which is preliminary data.</text>
</comment>